<proteinExistence type="predicted"/>
<sequence>MPPSNLSQQLRLLASQWPTDPFRPNLQLQTFLLSLADHPKVTSKAVIATKALLKDELKNKYPLRPSTTRPASVPEHYKRMLEGFEKGAQGIGRPWWKRVLGIY</sequence>
<evidence type="ECO:0000313" key="1">
    <source>
        <dbReference type="EMBL" id="KZS95357.1"/>
    </source>
</evidence>
<dbReference type="STRING" id="1314777.A0A164WTX1"/>
<organism evidence="1 2">
    <name type="scientific">Sistotremastrum niveocremeum HHB9708</name>
    <dbReference type="NCBI Taxonomy" id="1314777"/>
    <lineage>
        <taxon>Eukaryota</taxon>
        <taxon>Fungi</taxon>
        <taxon>Dikarya</taxon>
        <taxon>Basidiomycota</taxon>
        <taxon>Agaricomycotina</taxon>
        <taxon>Agaricomycetes</taxon>
        <taxon>Sistotremastrales</taxon>
        <taxon>Sistotremastraceae</taxon>
        <taxon>Sertulicium</taxon>
        <taxon>Sertulicium niveocremeum</taxon>
    </lineage>
</organism>
<reference evidence="1 2" key="1">
    <citation type="journal article" date="2016" name="Mol. Biol. Evol.">
        <title>Comparative Genomics of Early-Diverging Mushroom-Forming Fungi Provides Insights into the Origins of Lignocellulose Decay Capabilities.</title>
        <authorList>
            <person name="Nagy L.G."/>
            <person name="Riley R."/>
            <person name="Tritt A."/>
            <person name="Adam C."/>
            <person name="Daum C."/>
            <person name="Floudas D."/>
            <person name="Sun H."/>
            <person name="Yadav J.S."/>
            <person name="Pangilinan J."/>
            <person name="Larsson K.H."/>
            <person name="Matsuura K."/>
            <person name="Barry K."/>
            <person name="Labutti K."/>
            <person name="Kuo R."/>
            <person name="Ohm R.A."/>
            <person name="Bhattacharya S.S."/>
            <person name="Shirouzu T."/>
            <person name="Yoshinaga Y."/>
            <person name="Martin F.M."/>
            <person name="Grigoriev I.V."/>
            <person name="Hibbett D.S."/>
        </authorList>
    </citation>
    <scope>NUCLEOTIDE SEQUENCE [LARGE SCALE GENOMIC DNA]</scope>
    <source>
        <strain evidence="1 2">HHB9708</strain>
    </source>
</reference>
<gene>
    <name evidence="1" type="ORF">SISNIDRAFT_483598</name>
</gene>
<dbReference type="Pfam" id="PF20180">
    <property type="entry name" value="UQCC2_CBP6"/>
    <property type="match status" value="1"/>
</dbReference>
<dbReference type="EMBL" id="KV419401">
    <property type="protein sequence ID" value="KZS95357.1"/>
    <property type="molecule type" value="Genomic_DNA"/>
</dbReference>
<evidence type="ECO:0000313" key="2">
    <source>
        <dbReference type="Proteomes" id="UP000076722"/>
    </source>
</evidence>
<name>A0A164WTX1_9AGAM</name>
<dbReference type="AlphaFoldDB" id="A0A164WTX1"/>
<dbReference type="OrthoDB" id="2107880at2759"/>
<keyword evidence="2" id="KW-1185">Reference proteome</keyword>
<dbReference type="Proteomes" id="UP000076722">
    <property type="component" value="Unassembled WGS sequence"/>
</dbReference>
<protein>
    <submittedName>
        <fullName evidence="1">Uncharacterized protein</fullName>
    </submittedName>
</protein>
<accession>A0A164WTX1</accession>